<gene>
    <name evidence="1" type="ORF">PMEA_00023792</name>
</gene>
<organism evidence="1 2">
    <name type="scientific">Pocillopora meandrina</name>
    <dbReference type="NCBI Taxonomy" id="46732"/>
    <lineage>
        <taxon>Eukaryota</taxon>
        <taxon>Metazoa</taxon>
        <taxon>Cnidaria</taxon>
        <taxon>Anthozoa</taxon>
        <taxon>Hexacorallia</taxon>
        <taxon>Scleractinia</taxon>
        <taxon>Astrocoeniina</taxon>
        <taxon>Pocilloporidae</taxon>
        <taxon>Pocillopora</taxon>
    </lineage>
</organism>
<accession>A0AAU9XI08</accession>
<name>A0AAU9XI08_9CNID</name>
<keyword evidence="2" id="KW-1185">Reference proteome</keyword>
<evidence type="ECO:0000313" key="1">
    <source>
        <dbReference type="EMBL" id="CAH3148256.1"/>
    </source>
</evidence>
<protein>
    <submittedName>
        <fullName evidence="1">Uncharacterized protein</fullName>
    </submittedName>
</protein>
<evidence type="ECO:0000313" key="2">
    <source>
        <dbReference type="Proteomes" id="UP001159428"/>
    </source>
</evidence>
<dbReference type="EMBL" id="CALNXJ010000044">
    <property type="protein sequence ID" value="CAH3148256.1"/>
    <property type="molecule type" value="Genomic_DNA"/>
</dbReference>
<feature type="non-terminal residue" evidence="1">
    <location>
        <position position="1"/>
    </location>
</feature>
<proteinExistence type="predicted"/>
<sequence length="122" mass="13903">VRVIAQQESYGNHGLTLLLQNGYVQKTTLWRDTLIRLKTTADGKENVTELSTHMSTAIDLLHLALRIQKFTACCFSDTKPSKTTRPAKCVEGTNQEIPTEFFLCIKYTRLRLNQNISSRTKE</sequence>
<reference evidence="1 2" key="1">
    <citation type="submission" date="2022-05" db="EMBL/GenBank/DDBJ databases">
        <authorList>
            <consortium name="Genoscope - CEA"/>
            <person name="William W."/>
        </authorList>
    </citation>
    <scope>NUCLEOTIDE SEQUENCE [LARGE SCALE GENOMIC DNA]</scope>
</reference>
<dbReference type="Proteomes" id="UP001159428">
    <property type="component" value="Unassembled WGS sequence"/>
</dbReference>
<comment type="caution">
    <text evidence="1">The sequence shown here is derived from an EMBL/GenBank/DDBJ whole genome shotgun (WGS) entry which is preliminary data.</text>
</comment>
<dbReference type="AlphaFoldDB" id="A0AAU9XI08"/>